<dbReference type="Proteomes" id="UP000306378">
    <property type="component" value="Unassembled WGS sequence"/>
</dbReference>
<feature type="compositionally biased region" description="Basic and acidic residues" evidence="1">
    <location>
        <begin position="41"/>
        <end position="54"/>
    </location>
</feature>
<evidence type="ECO:0000313" key="2">
    <source>
        <dbReference type="EMBL" id="TLF75969.1"/>
    </source>
</evidence>
<dbReference type="AlphaFoldDB" id="A0A5R8NJW8"/>
<name>A0A5R8NJW8_9NOCA</name>
<comment type="caution">
    <text evidence="2">The sequence shown here is derived from an EMBL/GenBank/DDBJ whole genome shotgun (WGS) entry which is preliminary data.</text>
</comment>
<feature type="region of interest" description="Disordered" evidence="1">
    <location>
        <begin position="41"/>
        <end position="158"/>
    </location>
</feature>
<dbReference type="EMBL" id="VBUT01000007">
    <property type="protein sequence ID" value="TLF75969.1"/>
    <property type="molecule type" value="Genomic_DNA"/>
</dbReference>
<organism evidence="2 3">
    <name type="scientific">Nocardia cyriacigeorgica</name>
    <dbReference type="NCBI Taxonomy" id="135487"/>
    <lineage>
        <taxon>Bacteria</taxon>
        <taxon>Bacillati</taxon>
        <taxon>Actinomycetota</taxon>
        <taxon>Actinomycetes</taxon>
        <taxon>Mycobacteriales</taxon>
        <taxon>Nocardiaceae</taxon>
        <taxon>Nocardia</taxon>
    </lineage>
</organism>
<feature type="compositionally biased region" description="Polar residues" evidence="1">
    <location>
        <begin position="122"/>
        <end position="133"/>
    </location>
</feature>
<evidence type="ECO:0000313" key="3">
    <source>
        <dbReference type="Proteomes" id="UP000306378"/>
    </source>
</evidence>
<protein>
    <submittedName>
        <fullName evidence="2">Uncharacterized protein</fullName>
    </submittedName>
</protein>
<accession>A0A5R8NJW8</accession>
<evidence type="ECO:0000256" key="1">
    <source>
        <dbReference type="SAM" id="MobiDB-lite"/>
    </source>
</evidence>
<sequence>MTIIAIALIAIGLLVTVVIFIRKPAEHRRAHVTVAELQARLADESGPEHARAEEPEAAEESGAAATDSEPDAQDERDPTTTDAIGQPRTDEETADADQQARADAAEQEPVDTGRRALGDTAPVQQPASEQPATEPSADDHHLSDTQPAEDKAHKPDAD</sequence>
<dbReference type="RefSeq" id="WP_138449616.1">
    <property type="nucleotide sequence ID" value="NZ_VBUT01000007.1"/>
</dbReference>
<proteinExistence type="predicted"/>
<gene>
    <name evidence="2" type="ORF">FEK34_19695</name>
</gene>
<reference evidence="2 3" key="1">
    <citation type="submission" date="2019-05" db="EMBL/GenBank/DDBJ databases">
        <title>Genomes sequences of two Nocardia cyriacigeorgica environmental isolates, type strains Nocardia asteroides ATCC 19247 and Nocardia cyriacigeorgica DSM 44484.</title>
        <authorList>
            <person name="Vautrin F."/>
            <person name="Bergeron E."/>
            <person name="Dubost A."/>
            <person name="Abrouk D."/>
            <person name="Rodriguez Nava V."/>
            <person name="Pujic P."/>
        </authorList>
    </citation>
    <scope>NUCLEOTIDE SEQUENCE [LARGE SCALE GENOMIC DNA]</scope>
    <source>
        <strain evidence="2 3">EML 446</strain>
    </source>
</reference>
<feature type="compositionally biased region" description="Basic and acidic residues" evidence="1">
    <location>
        <begin position="137"/>
        <end position="158"/>
    </location>
</feature>